<feature type="non-terminal residue" evidence="1">
    <location>
        <position position="1"/>
    </location>
</feature>
<reference evidence="1 2" key="2">
    <citation type="journal article" date="2017" name="Front. Plant Sci.">
        <title>Gene Classification and Mining of Molecular Markers Useful in Red Clover (Trifolium pratense) Breeding.</title>
        <authorList>
            <person name="Istvanek J."/>
            <person name="Dluhosova J."/>
            <person name="Dluhos P."/>
            <person name="Patkova L."/>
            <person name="Nedelnik J."/>
            <person name="Repkova J."/>
        </authorList>
    </citation>
    <scope>NUCLEOTIDE SEQUENCE [LARGE SCALE GENOMIC DNA]</scope>
    <source>
        <strain evidence="2">cv. Tatra</strain>
        <tissue evidence="1">Young leaves</tissue>
    </source>
</reference>
<organism evidence="1 2">
    <name type="scientific">Trifolium pratense</name>
    <name type="common">Red clover</name>
    <dbReference type="NCBI Taxonomy" id="57577"/>
    <lineage>
        <taxon>Eukaryota</taxon>
        <taxon>Viridiplantae</taxon>
        <taxon>Streptophyta</taxon>
        <taxon>Embryophyta</taxon>
        <taxon>Tracheophyta</taxon>
        <taxon>Spermatophyta</taxon>
        <taxon>Magnoliopsida</taxon>
        <taxon>eudicotyledons</taxon>
        <taxon>Gunneridae</taxon>
        <taxon>Pentapetalae</taxon>
        <taxon>rosids</taxon>
        <taxon>fabids</taxon>
        <taxon>Fabales</taxon>
        <taxon>Fabaceae</taxon>
        <taxon>Papilionoideae</taxon>
        <taxon>50 kb inversion clade</taxon>
        <taxon>NPAAA clade</taxon>
        <taxon>Hologalegina</taxon>
        <taxon>IRL clade</taxon>
        <taxon>Trifolieae</taxon>
        <taxon>Trifolium</taxon>
    </lineage>
</organism>
<protein>
    <submittedName>
        <fullName evidence="1">DNA repair protein rhp7-like</fullName>
    </submittedName>
</protein>
<evidence type="ECO:0000313" key="2">
    <source>
        <dbReference type="Proteomes" id="UP000236291"/>
    </source>
</evidence>
<dbReference type="InterPro" id="IPR032675">
    <property type="entry name" value="LRR_dom_sf"/>
</dbReference>
<sequence length="98" mass="11117">VGQHTALSLAKEAKNLHTLDLSWCRNLTDNEFGLIVDNCFSLRFLKLFGCSQVTDVFLKGHSNSELRIIGLKLCPLLQHMERPDPHRSALRYAPISQK</sequence>
<comment type="caution">
    <text evidence="1">The sequence shown here is derived from an EMBL/GenBank/DDBJ whole genome shotgun (WGS) entry which is preliminary data.</text>
</comment>
<dbReference type="Gene3D" id="3.80.10.10">
    <property type="entry name" value="Ribonuclease Inhibitor"/>
    <property type="match status" value="1"/>
</dbReference>
<dbReference type="STRING" id="57577.A0A2K3JLZ5"/>
<proteinExistence type="predicted"/>
<accession>A0A2K3JLZ5</accession>
<dbReference type="AlphaFoldDB" id="A0A2K3JLZ5"/>
<dbReference type="SUPFAM" id="SSF52047">
    <property type="entry name" value="RNI-like"/>
    <property type="match status" value="1"/>
</dbReference>
<dbReference type="ExpressionAtlas" id="A0A2K3JLZ5">
    <property type="expression patterns" value="baseline"/>
</dbReference>
<dbReference type="Proteomes" id="UP000236291">
    <property type="component" value="Unassembled WGS sequence"/>
</dbReference>
<name>A0A2K3JLZ5_TRIPR</name>
<gene>
    <name evidence="1" type="ORF">L195_g048675</name>
</gene>
<reference evidence="1 2" key="1">
    <citation type="journal article" date="2014" name="Am. J. Bot.">
        <title>Genome assembly and annotation for red clover (Trifolium pratense; Fabaceae).</title>
        <authorList>
            <person name="Istvanek J."/>
            <person name="Jaros M."/>
            <person name="Krenek A."/>
            <person name="Repkova J."/>
        </authorList>
    </citation>
    <scope>NUCLEOTIDE SEQUENCE [LARGE SCALE GENOMIC DNA]</scope>
    <source>
        <strain evidence="2">cv. Tatra</strain>
        <tissue evidence="1">Young leaves</tissue>
    </source>
</reference>
<dbReference type="EMBL" id="ASHM01070093">
    <property type="protein sequence ID" value="PNX55050.1"/>
    <property type="molecule type" value="Genomic_DNA"/>
</dbReference>
<evidence type="ECO:0000313" key="1">
    <source>
        <dbReference type="EMBL" id="PNX55050.1"/>
    </source>
</evidence>